<accession>A0ABW2U6H5</accession>
<sequence>MASLGPSRTPYPTKRQVSRLKLQETEAEIQPNGSLTNPLDVYNGEYWGFERVGEFLPVDYVPPLPALRPRPTRKPAA</sequence>
<dbReference type="RefSeq" id="WP_380202970.1">
    <property type="nucleotide sequence ID" value="NZ_JBHTEK010000001.1"/>
</dbReference>
<organism evidence="1 2">
    <name type="scientific">Hymenobacter humi</name>
    <dbReference type="NCBI Taxonomy" id="1411620"/>
    <lineage>
        <taxon>Bacteria</taxon>
        <taxon>Pseudomonadati</taxon>
        <taxon>Bacteroidota</taxon>
        <taxon>Cytophagia</taxon>
        <taxon>Cytophagales</taxon>
        <taxon>Hymenobacteraceae</taxon>
        <taxon>Hymenobacter</taxon>
    </lineage>
</organism>
<dbReference type="EMBL" id="JBHTEK010000001">
    <property type="protein sequence ID" value="MFC7668001.1"/>
    <property type="molecule type" value="Genomic_DNA"/>
</dbReference>
<keyword evidence="2" id="KW-1185">Reference proteome</keyword>
<evidence type="ECO:0000313" key="2">
    <source>
        <dbReference type="Proteomes" id="UP001596513"/>
    </source>
</evidence>
<proteinExistence type="predicted"/>
<reference evidence="2" key="1">
    <citation type="journal article" date="2019" name="Int. J. Syst. Evol. Microbiol.">
        <title>The Global Catalogue of Microorganisms (GCM) 10K type strain sequencing project: providing services to taxonomists for standard genome sequencing and annotation.</title>
        <authorList>
            <consortium name="The Broad Institute Genomics Platform"/>
            <consortium name="The Broad Institute Genome Sequencing Center for Infectious Disease"/>
            <person name="Wu L."/>
            <person name="Ma J."/>
        </authorList>
    </citation>
    <scope>NUCLEOTIDE SEQUENCE [LARGE SCALE GENOMIC DNA]</scope>
    <source>
        <strain evidence="2">JCM 19635</strain>
    </source>
</reference>
<gene>
    <name evidence="1" type="ORF">ACFQT0_11855</name>
</gene>
<name>A0ABW2U6H5_9BACT</name>
<protein>
    <submittedName>
        <fullName evidence="1">Uncharacterized protein</fullName>
    </submittedName>
</protein>
<comment type="caution">
    <text evidence="1">The sequence shown here is derived from an EMBL/GenBank/DDBJ whole genome shotgun (WGS) entry which is preliminary data.</text>
</comment>
<dbReference type="Proteomes" id="UP001596513">
    <property type="component" value="Unassembled WGS sequence"/>
</dbReference>
<evidence type="ECO:0000313" key="1">
    <source>
        <dbReference type="EMBL" id="MFC7668001.1"/>
    </source>
</evidence>